<reference evidence="1 2" key="1">
    <citation type="journal article" date="2015" name="Genome Biol.">
        <title>Comparative genomics of Steinernema reveals deeply conserved gene regulatory networks.</title>
        <authorList>
            <person name="Dillman A.R."/>
            <person name="Macchietto M."/>
            <person name="Porter C.F."/>
            <person name="Rogers A."/>
            <person name="Williams B."/>
            <person name="Antoshechkin I."/>
            <person name="Lee M.M."/>
            <person name="Goodwin Z."/>
            <person name="Lu X."/>
            <person name="Lewis E.E."/>
            <person name="Goodrich-Blair H."/>
            <person name="Stock S.P."/>
            <person name="Adams B.J."/>
            <person name="Sternberg P.W."/>
            <person name="Mortazavi A."/>
        </authorList>
    </citation>
    <scope>NUCLEOTIDE SEQUENCE [LARGE SCALE GENOMIC DNA]</scope>
    <source>
        <strain evidence="1 2">ALL</strain>
    </source>
</reference>
<proteinExistence type="predicted"/>
<sequence length="100" mass="10684">MKVSDVCASPPSSNKIRGVSRNFLKSRLRRAGSCESSVDASSLGLGRNLCLIRCALLAAPTSAPPPAPEPLRVVLRRLLHSLLRRLLLLCGSAASSHRLL</sequence>
<evidence type="ECO:0000313" key="1">
    <source>
        <dbReference type="EMBL" id="TKR64826.1"/>
    </source>
</evidence>
<dbReference type="Proteomes" id="UP000298663">
    <property type="component" value="Unassembled WGS sequence"/>
</dbReference>
<gene>
    <name evidence="1" type="ORF">L596_025305</name>
</gene>
<dbReference type="EMBL" id="AZBU02000009">
    <property type="protein sequence ID" value="TKR64826.1"/>
    <property type="molecule type" value="Genomic_DNA"/>
</dbReference>
<accession>A0A4U5M7E7</accession>
<organism evidence="1 2">
    <name type="scientific">Steinernema carpocapsae</name>
    <name type="common">Entomopathogenic nematode</name>
    <dbReference type="NCBI Taxonomy" id="34508"/>
    <lineage>
        <taxon>Eukaryota</taxon>
        <taxon>Metazoa</taxon>
        <taxon>Ecdysozoa</taxon>
        <taxon>Nematoda</taxon>
        <taxon>Chromadorea</taxon>
        <taxon>Rhabditida</taxon>
        <taxon>Tylenchina</taxon>
        <taxon>Panagrolaimomorpha</taxon>
        <taxon>Strongyloidoidea</taxon>
        <taxon>Steinernematidae</taxon>
        <taxon>Steinernema</taxon>
    </lineage>
</organism>
<evidence type="ECO:0000313" key="2">
    <source>
        <dbReference type="Proteomes" id="UP000298663"/>
    </source>
</evidence>
<name>A0A4U5M7E7_STECR</name>
<comment type="caution">
    <text evidence="1">The sequence shown here is derived from an EMBL/GenBank/DDBJ whole genome shotgun (WGS) entry which is preliminary data.</text>
</comment>
<dbReference type="AlphaFoldDB" id="A0A4U5M7E7"/>
<keyword evidence="2" id="KW-1185">Reference proteome</keyword>
<reference evidence="1 2" key="2">
    <citation type="journal article" date="2019" name="G3 (Bethesda)">
        <title>Hybrid Assembly of the Genome of the Entomopathogenic Nematode Steinernema carpocapsae Identifies the X-Chromosome.</title>
        <authorList>
            <person name="Serra L."/>
            <person name="Macchietto M."/>
            <person name="Macias-Munoz A."/>
            <person name="McGill C.J."/>
            <person name="Rodriguez I.M."/>
            <person name="Rodriguez B."/>
            <person name="Murad R."/>
            <person name="Mortazavi A."/>
        </authorList>
    </citation>
    <scope>NUCLEOTIDE SEQUENCE [LARGE SCALE GENOMIC DNA]</scope>
    <source>
        <strain evidence="1 2">ALL</strain>
    </source>
</reference>
<protein>
    <submittedName>
        <fullName evidence="1">Uncharacterized protein</fullName>
    </submittedName>
</protein>